<dbReference type="Proteomes" id="UP001430848">
    <property type="component" value="Unassembled WGS sequence"/>
</dbReference>
<sequence>MPQTIARFMQLAQEQALHEKISSFQQTVATLQEETRALREVITNLQNRHKGYDQEISSLQKEVTTLRTFPQEKDSPLGQPYPRGVKRARADDEAPRREGKSQLRVEDRSEGKRQSRGEDRGEGKTQSHEDRAAARQEEFVDYFKSMRDEFTTGSYGKYERAFICRFIDGIRDPVLSRWFQEYLKELFPDKIHEEKRSSRKGGGRLVRPTRDLAWNDIEMALKHSEWPSMDD</sequence>
<keyword evidence="1" id="KW-0175">Coiled coil</keyword>
<feature type="coiled-coil region" evidence="1">
    <location>
        <begin position="14"/>
        <end position="62"/>
    </location>
</feature>
<evidence type="ECO:0000256" key="1">
    <source>
        <dbReference type="SAM" id="Coils"/>
    </source>
</evidence>
<feature type="compositionally biased region" description="Basic and acidic residues" evidence="2">
    <location>
        <begin position="88"/>
        <end position="133"/>
    </location>
</feature>
<organism evidence="3 4">
    <name type="scientific">Diaporthe eres</name>
    <name type="common">Phomopsis oblonga</name>
    <dbReference type="NCBI Taxonomy" id="83184"/>
    <lineage>
        <taxon>Eukaryota</taxon>
        <taxon>Fungi</taxon>
        <taxon>Dikarya</taxon>
        <taxon>Ascomycota</taxon>
        <taxon>Pezizomycotina</taxon>
        <taxon>Sordariomycetes</taxon>
        <taxon>Sordariomycetidae</taxon>
        <taxon>Diaporthales</taxon>
        <taxon>Diaporthaceae</taxon>
        <taxon>Diaporthe</taxon>
        <taxon>Diaporthe eres species complex</taxon>
    </lineage>
</organism>
<proteinExistence type="predicted"/>
<evidence type="ECO:0000313" key="3">
    <source>
        <dbReference type="EMBL" id="KAK7741281.1"/>
    </source>
</evidence>
<evidence type="ECO:0000313" key="4">
    <source>
        <dbReference type="Proteomes" id="UP001430848"/>
    </source>
</evidence>
<keyword evidence="4" id="KW-1185">Reference proteome</keyword>
<protein>
    <submittedName>
        <fullName evidence="3">Uncharacterized protein</fullName>
    </submittedName>
</protein>
<comment type="caution">
    <text evidence="3">The sequence shown here is derived from an EMBL/GenBank/DDBJ whole genome shotgun (WGS) entry which is preliminary data.</text>
</comment>
<feature type="region of interest" description="Disordered" evidence="2">
    <location>
        <begin position="67"/>
        <end position="133"/>
    </location>
</feature>
<reference evidence="3 4" key="1">
    <citation type="submission" date="2024-02" db="EMBL/GenBank/DDBJ databases">
        <title>De novo assembly and annotation of 12 fungi associated with fruit tree decline syndrome in Ontario, Canada.</title>
        <authorList>
            <person name="Sulman M."/>
            <person name="Ellouze W."/>
            <person name="Ilyukhin E."/>
        </authorList>
    </citation>
    <scope>NUCLEOTIDE SEQUENCE [LARGE SCALE GENOMIC DNA]</scope>
    <source>
        <strain evidence="3 4">M169</strain>
    </source>
</reference>
<evidence type="ECO:0000256" key="2">
    <source>
        <dbReference type="SAM" id="MobiDB-lite"/>
    </source>
</evidence>
<dbReference type="EMBL" id="JAKNSF020000002">
    <property type="protein sequence ID" value="KAK7741281.1"/>
    <property type="molecule type" value="Genomic_DNA"/>
</dbReference>
<name>A0ABR1PNG7_DIAER</name>
<gene>
    <name evidence="3" type="ORF">SLS63_000834</name>
</gene>
<accession>A0ABR1PNG7</accession>
<dbReference type="Gene3D" id="1.20.5.340">
    <property type="match status" value="1"/>
</dbReference>